<sequence>MEIRLESVSTRLAMHNHAARACTVLHRDGPCDARTRASQAPRRIAESPADGRAHARRHASGTCLA</sequence>
<name>A0AAW9D662_BURTH</name>
<keyword evidence="2" id="KW-0032">Aminotransferase</keyword>
<gene>
    <name evidence="2" type="ORF">C7S16_1796</name>
</gene>
<dbReference type="KEGG" id="btha:DR62_05840"/>
<dbReference type="AlphaFoldDB" id="A0AAW9D662"/>
<dbReference type="Proteomes" id="UP001272137">
    <property type="component" value="Unassembled WGS sequence"/>
</dbReference>
<keyword evidence="2" id="KW-0808">Transferase</keyword>
<dbReference type="GO" id="GO:0008483">
    <property type="term" value="F:transaminase activity"/>
    <property type="evidence" value="ECO:0007669"/>
    <property type="project" value="UniProtKB-KW"/>
</dbReference>
<proteinExistence type="predicted"/>
<feature type="region of interest" description="Disordered" evidence="1">
    <location>
        <begin position="33"/>
        <end position="65"/>
    </location>
</feature>
<evidence type="ECO:0000313" key="3">
    <source>
        <dbReference type="Proteomes" id="UP001272137"/>
    </source>
</evidence>
<feature type="compositionally biased region" description="Basic and acidic residues" evidence="1">
    <location>
        <begin position="43"/>
        <end position="53"/>
    </location>
</feature>
<protein>
    <submittedName>
        <fullName evidence="2">Omega-amino acid--pyruvate aminotransferase domain protein</fullName>
    </submittedName>
</protein>
<accession>A0AAW9D662</accession>
<evidence type="ECO:0000313" key="2">
    <source>
        <dbReference type="EMBL" id="MDW9257257.1"/>
    </source>
</evidence>
<dbReference type="EMBL" id="QXCT01000002">
    <property type="protein sequence ID" value="MDW9257257.1"/>
    <property type="molecule type" value="Genomic_DNA"/>
</dbReference>
<reference evidence="2" key="1">
    <citation type="submission" date="2018-08" db="EMBL/GenBank/DDBJ databases">
        <title>Identification of Burkholderia cepacia strains that express a Burkholderia pseudomallei-like capsular polysaccharide.</title>
        <authorList>
            <person name="Burtnick M.N."/>
            <person name="Vongsouvath M."/>
            <person name="Newton P."/>
            <person name="Wuthiekanun V."/>
            <person name="Limmathurotsakul D."/>
            <person name="Brett P.J."/>
            <person name="Chantratita N."/>
            <person name="Dance D.A."/>
        </authorList>
    </citation>
    <scope>NUCLEOTIDE SEQUENCE</scope>
    <source>
        <strain evidence="2">SBXCC001</strain>
    </source>
</reference>
<organism evidence="2 3">
    <name type="scientific">Burkholderia thailandensis</name>
    <dbReference type="NCBI Taxonomy" id="57975"/>
    <lineage>
        <taxon>Bacteria</taxon>
        <taxon>Pseudomonadati</taxon>
        <taxon>Pseudomonadota</taxon>
        <taxon>Betaproteobacteria</taxon>
        <taxon>Burkholderiales</taxon>
        <taxon>Burkholderiaceae</taxon>
        <taxon>Burkholderia</taxon>
        <taxon>pseudomallei group</taxon>
    </lineage>
</organism>
<comment type="caution">
    <text evidence="2">The sequence shown here is derived from an EMBL/GenBank/DDBJ whole genome shotgun (WGS) entry which is preliminary data.</text>
</comment>
<evidence type="ECO:0000256" key="1">
    <source>
        <dbReference type="SAM" id="MobiDB-lite"/>
    </source>
</evidence>